<comment type="caution">
    <text evidence="2">The sequence shown here is derived from an EMBL/GenBank/DDBJ whole genome shotgun (WGS) entry which is preliminary data.</text>
</comment>
<dbReference type="SUPFAM" id="SSF54427">
    <property type="entry name" value="NTF2-like"/>
    <property type="match status" value="1"/>
</dbReference>
<protein>
    <submittedName>
        <fullName evidence="2">Nuclear transport factor 2 family protein</fullName>
    </submittedName>
</protein>
<reference evidence="2" key="1">
    <citation type="submission" date="2023-07" db="EMBL/GenBank/DDBJ databases">
        <title>The genome sequence of Rhodocytophaga aerolata KACC 12507.</title>
        <authorList>
            <person name="Zhang X."/>
        </authorList>
    </citation>
    <scope>NUCLEOTIDE SEQUENCE</scope>
    <source>
        <strain evidence="2">KACC 12507</strain>
    </source>
</reference>
<dbReference type="EMBL" id="JAUKPO010000018">
    <property type="protein sequence ID" value="MDO1449402.1"/>
    <property type="molecule type" value="Genomic_DNA"/>
</dbReference>
<evidence type="ECO:0000259" key="1">
    <source>
        <dbReference type="Pfam" id="PF13474"/>
    </source>
</evidence>
<evidence type="ECO:0000313" key="3">
    <source>
        <dbReference type="Proteomes" id="UP001168528"/>
    </source>
</evidence>
<evidence type="ECO:0000313" key="2">
    <source>
        <dbReference type="EMBL" id="MDO1449402.1"/>
    </source>
</evidence>
<accession>A0ABT8RBB0</accession>
<dbReference type="InterPro" id="IPR037401">
    <property type="entry name" value="SnoaL-like"/>
</dbReference>
<feature type="domain" description="SnoaL-like" evidence="1">
    <location>
        <begin position="13"/>
        <end position="128"/>
    </location>
</feature>
<dbReference type="Pfam" id="PF13474">
    <property type="entry name" value="SnoaL_3"/>
    <property type="match status" value="1"/>
</dbReference>
<sequence>MSITNKDSNQQQIRKVIEDWAQAIREMNMEGILAAHPTDVLMFDVAPTLQAKGIAAYQKTWKLFFQYSKGGKGSFDFVDLQITAGNTVAFCHALLIIGGDQPQCRLTLGLKKVEGKWLIAHEHHSAPCQL</sequence>
<proteinExistence type="predicted"/>
<organism evidence="2 3">
    <name type="scientific">Rhodocytophaga aerolata</name>
    <dbReference type="NCBI Taxonomy" id="455078"/>
    <lineage>
        <taxon>Bacteria</taxon>
        <taxon>Pseudomonadati</taxon>
        <taxon>Bacteroidota</taxon>
        <taxon>Cytophagia</taxon>
        <taxon>Cytophagales</taxon>
        <taxon>Rhodocytophagaceae</taxon>
        <taxon>Rhodocytophaga</taxon>
    </lineage>
</organism>
<dbReference type="Proteomes" id="UP001168528">
    <property type="component" value="Unassembled WGS sequence"/>
</dbReference>
<dbReference type="InterPro" id="IPR032710">
    <property type="entry name" value="NTF2-like_dom_sf"/>
</dbReference>
<dbReference type="RefSeq" id="WP_302040201.1">
    <property type="nucleotide sequence ID" value="NZ_JAUKPO010000018.1"/>
</dbReference>
<gene>
    <name evidence="2" type="ORF">Q0590_24215</name>
</gene>
<name>A0ABT8RBB0_9BACT</name>
<dbReference type="Gene3D" id="3.10.450.50">
    <property type="match status" value="1"/>
</dbReference>
<keyword evidence="3" id="KW-1185">Reference proteome</keyword>